<feature type="compositionally biased region" description="Low complexity" evidence="1">
    <location>
        <begin position="29"/>
        <end position="38"/>
    </location>
</feature>
<accession>A0ABR0M5Z4</accession>
<feature type="region of interest" description="Disordered" evidence="1">
    <location>
        <begin position="19"/>
        <end position="44"/>
    </location>
</feature>
<evidence type="ECO:0000256" key="1">
    <source>
        <dbReference type="SAM" id="MobiDB-lite"/>
    </source>
</evidence>
<reference evidence="2 3" key="1">
    <citation type="submission" date="2023-08" db="EMBL/GenBank/DDBJ databases">
        <title>Black Yeasts Isolated from many extreme environments.</title>
        <authorList>
            <person name="Coleine C."/>
            <person name="Stajich J.E."/>
            <person name="Selbmann L."/>
        </authorList>
    </citation>
    <scope>NUCLEOTIDE SEQUENCE [LARGE SCALE GENOMIC DNA]</scope>
    <source>
        <strain evidence="2 3">CCFEE 536</strain>
    </source>
</reference>
<protein>
    <recommendedName>
        <fullName evidence="4">Post-SET domain-containing protein</fullName>
    </recommendedName>
</protein>
<evidence type="ECO:0000313" key="3">
    <source>
        <dbReference type="Proteomes" id="UP001357485"/>
    </source>
</evidence>
<proteinExistence type="predicted"/>
<evidence type="ECO:0008006" key="4">
    <source>
        <dbReference type="Google" id="ProtNLM"/>
    </source>
</evidence>
<organism evidence="2 3">
    <name type="scientific">Cryomyces antarcticus</name>
    <dbReference type="NCBI Taxonomy" id="329879"/>
    <lineage>
        <taxon>Eukaryota</taxon>
        <taxon>Fungi</taxon>
        <taxon>Dikarya</taxon>
        <taxon>Ascomycota</taxon>
        <taxon>Pezizomycotina</taxon>
        <taxon>Dothideomycetes</taxon>
        <taxon>Dothideomycetes incertae sedis</taxon>
        <taxon>Cryomyces</taxon>
    </lineage>
</organism>
<evidence type="ECO:0000313" key="2">
    <source>
        <dbReference type="EMBL" id="KAK5284434.1"/>
    </source>
</evidence>
<feature type="non-terminal residue" evidence="2">
    <location>
        <position position="156"/>
    </location>
</feature>
<keyword evidence="3" id="KW-1185">Reference proteome</keyword>
<dbReference type="Proteomes" id="UP001357485">
    <property type="component" value="Unassembled WGS sequence"/>
</dbReference>
<name>A0ABR0M5Z4_9PEZI</name>
<gene>
    <name evidence="2" type="ORF">LTR16_005197</name>
</gene>
<sequence>MSITPPHPPILATSLLHQPAHTTSPIPSPNGIPSIHNNTRSRQGAAHLTGLPHHRAPELLRLRNAAEGHVLDPLLAPRLHLFVRIDRSLDAAGRERVDADAVGAPFGGARARHVCDCGFGLCGGERGGGMRGDWDWACVDEWEQEQKQETRQVGDL</sequence>
<dbReference type="EMBL" id="JAVRRA010000799">
    <property type="protein sequence ID" value="KAK5284434.1"/>
    <property type="molecule type" value="Genomic_DNA"/>
</dbReference>
<comment type="caution">
    <text evidence="2">The sequence shown here is derived from an EMBL/GenBank/DDBJ whole genome shotgun (WGS) entry which is preliminary data.</text>
</comment>